<dbReference type="Pfam" id="PF01106">
    <property type="entry name" value="NifU"/>
    <property type="match status" value="1"/>
</dbReference>
<dbReference type="PANTHER" id="PTHR11178">
    <property type="entry name" value="IRON-SULFUR CLUSTER SCAFFOLD PROTEIN NFU-RELATED"/>
    <property type="match status" value="1"/>
</dbReference>
<organism evidence="2">
    <name type="scientific">Cyprideis torosa</name>
    <dbReference type="NCBI Taxonomy" id="163714"/>
    <lineage>
        <taxon>Eukaryota</taxon>
        <taxon>Metazoa</taxon>
        <taxon>Ecdysozoa</taxon>
        <taxon>Arthropoda</taxon>
        <taxon>Crustacea</taxon>
        <taxon>Oligostraca</taxon>
        <taxon>Ostracoda</taxon>
        <taxon>Podocopa</taxon>
        <taxon>Podocopida</taxon>
        <taxon>Cytherocopina</taxon>
        <taxon>Cytheroidea</taxon>
        <taxon>Cytherideidae</taxon>
        <taxon>Cyprideis</taxon>
    </lineage>
</organism>
<dbReference type="GO" id="GO:0005506">
    <property type="term" value="F:iron ion binding"/>
    <property type="evidence" value="ECO:0007669"/>
    <property type="project" value="InterPro"/>
</dbReference>
<protein>
    <submittedName>
        <fullName evidence="2">Uncharacterized protein</fullName>
    </submittedName>
</protein>
<sequence>MTSFSRKLRNLQRTRASNCRRSFFTCFVASVPSSTIFRPVVVTATPNPQALRITPITPVLPPGLDLISFRKRQLWDTSAKLHHRSSRYSTMTPVDFIPIGVMNFIYRLFDIRDINGVFLTIAFLTVFKQNSTTDPWDLYVPDIKTVVEDQMNLIEKEESSEVVDPEETYVKNYFYLEEDVLLADKIHTIFETYIRPVLQMDGGDCFFMGYEGNTVYMRLLGSCRGCPFVEDTLMDGILKVLTYHASEVEQIVEMD</sequence>
<dbReference type="GO" id="GO:0016226">
    <property type="term" value="P:iron-sulfur cluster assembly"/>
    <property type="evidence" value="ECO:0007669"/>
    <property type="project" value="InterPro"/>
</dbReference>
<dbReference type="InterPro" id="IPR036498">
    <property type="entry name" value="Nfu/NifU_N_sf"/>
</dbReference>
<name>A0A7R8ZKH1_9CRUS</name>
<reference evidence="2" key="1">
    <citation type="submission" date="2020-11" db="EMBL/GenBank/DDBJ databases">
        <authorList>
            <person name="Tran Van P."/>
        </authorList>
    </citation>
    <scope>NUCLEOTIDE SEQUENCE</scope>
</reference>
<dbReference type="AlphaFoldDB" id="A0A7R8ZKH1"/>
<evidence type="ECO:0000256" key="1">
    <source>
        <dbReference type="ARBA" id="ARBA00006420"/>
    </source>
</evidence>
<proteinExistence type="inferred from homology"/>
<dbReference type="OrthoDB" id="565552at2759"/>
<dbReference type="InterPro" id="IPR001075">
    <property type="entry name" value="NIF_FeS_clus_asmbl_NifU_C"/>
</dbReference>
<gene>
    <name evidence="2" type="ORF">CTOB1V02_LOCUS1443</name>
</gene>
<dbReference type="SUPFAM" id="SSF117916">
    <property type="entry name" value="Fe-S cluster assembly (FSCA) domain-like"/>
    <property type="match status" value="1"/>
</dbReference>
<dbReference type="InterPro" id="IPR034904">
    <property type="entry name" value="FSCA_dom_sf"/>
</dbReference>
<dbReference type="GO" id="GO:0051536">
    <property type="term" value="F:iron-sulfur cluster binding"/>
    <property type="evidence" value="ECO:0007669"/>
    <property type="project" value="InterPro"/>
</dbReference>
<dbReference type="Gene3D" id="3.30.300.130">
    <property type="entry name" value="Fe-S cluster assembly (FSCA)"/>
    <property type="match status" value="1"/>
</dbReference>
<dbReference type="EMBL" id="OB660203">
    <property type="protein sequence ID" value="CAD7223459.1"/>
    <property type="molecule type" value="Genomic_DNA"/>
</dbReference>
<evidence type="ECO:0000313" key="2">
    <source>
        <dbReference type="EMBL" id="CAD7223459.1"/>
    </source>
</evidence>
<dbReference type="SUPFAM" id="SSF110836">
    <property type="entry name" value="Hypothetical protein SAV1430"/>
    <property type="match status" value="1"/>
</dbReference>
<comment type="similarity">
    <text evidence="1">Belongs to the NifU family.</text>
</comment>
<dbReference type="Gene3D" id="3.30.1370.70">
    <property type="entry name" value="Scaffold protein Nfu/NifU, N-terminal domain"/>
    <property type="match status" value="1"/>
</dbReference>
<accession>A0A7R8ZKH1</accession>
<dbReference type="PANTHER" id="PTHR11178:SF1">
    <property type="entry name" value="NFU1 IRON-SULFUR CLUSTER SCAFFOLD HOMOLOG, MITOCHONDRIAL"/>
    <property type="match status" value="1"/>
</dbReference>